<name>A0A2X2V561_CITKO</name>
<evidence type="ECO:0000313" key="1">
    <source>
        <dbReference type="EMBL" id="SQB20781.1"/>
    </source>
</evidence>
<evidence type="ECO:0000313" key="2">
    <source>
        <dbReference type="Proteomes" id="UP000251584"/>
    </source>
</evidence>
<accession>A0A2X2V561</accession>
<organism evidence="1 2">
    <name type="scientific">Citrobacter koseri</name>
    <name type="common">Citrobacter diversus</name>
    <dbReference type="NCBI Taxonomy" id="545"/>
    <lineage>
        <taxon>Bacteria</taxon>
        <taxon>Pseudomonadati</taxon>
        <taxon>Pseudomonadota</taxon>
        <taxon>Gammaproteobacteria</taxon>
        <taxon>Enterobacterales</taxon>
        <taxon>Enterobacteriaceae</taxon>
        <taxon>Citrobacter</taxon>
    </lineage>
</organism>
<dbReference type="AlphaFoldDB" id="A0A2X2V561"/>
<reference evidence="1 2" key="1">
    <citation type="submission" date="2018-06" db="EMBL/GenBank/DDBJ databases">
        <authorList>
            <consortium name="Pathogen Informatics"/>
            <person name="Doyle S."/>
        </authorList>
    </citation>
    <scope>NUCLEOTIDE SEQUENCE [LARGE SCALE GENOMIC DNA]</scope>
    <source>
        <strain evidence="1 2">NCTC10786</strain>
    </source>
</reference>
<dbReference type="EMBL" id="UAVY01000001">
    <property type="protein sequence ID" value="SQB20781.1"/>
    <property type="molecule type" value="Genomic_DNA"/>
</dbReference>
<sequence>MLNYSGYGKKYLIISVVICKKSPAMYAGDLCLQIKVYVQYGR</sequence>
<protein>
    <submittedName>
        <fullName evidence="1">Uncharacterized protein</fullName>
    </submittedName>
</protein>
<dbReference type="Proteomes" id="UP000251584">
    <property type="component" value="Unassembled WGS sequence"/>
</dbReference>
<gene>
    <name evidence="1" type="ORF">NCTC10786_00262</name>
</gene>
<proteinExistence type="predicted"/>